<feature type="region of interest" description="Disordered" evidence="2">
    <location>
        <begin position="351"/>
        <end position="378"/>
    </location>
</feature>
<gene>
    <name evidence="3" type="ORF">PODCO_509970</name>
</gene>
<name>A0ABY6SES4_PODCO</name>
<evidence type="ECO:0000256" key="2">
    <source>
        <dbReference type="SAM" id="MobiDB-lite"/>
    </source>
</evidence>
<accession>A0ABY6SES4</accession>
<keyword evidence="4" id="KW-1185">Reference proteome</keyword>
<protein>
    <submittedName>
        <fullName evidence="3">Uncharacterized protein</fullName>
    </submittedName>
</protein>
<evidence type="ECO:0000256" key="1">
    <source>
        <dbReference type="SAM" id="Coils"/>
    </source>
</evidence>
<dbReference type="Proteomes" id="UP000280685">
    <property type="component" value="Chromosome 5"/>
</dbReference>
<proteinExistence type="predicted"/>
<feature type="compositionally biased region" description="Basic and acidic residues" evidence="2">
    <location>
        <begin position="351"/>
        <end position="369"/>
    </location>
</feature>
<dbReference type="EMBL" id="LR026968">
    <property type="protein sequence ID" value="VBB81973.1"/>
    <property type="molecule type" value="Genomic_DNA"/>
</dbReference>
<feature type="coiled-coil region" evidence="1">
    <location>
        <begin position="264"/>
        <end position="329"/>
    </location>
</feature>
<reference evidence="3" key="1">
    <citation type="submission" date="2018-02" db="EMBL/GenBank/DDBJ databases">
        <authorList>
            <person name="Silar P."/>
        </authorList>
    </citation>
    <scope>NUCLEOTIDE SEQUENCE [LARGE SCALE GENOMIC DNA]</scope>
    <source>
        <strain evidence="3">T</strain>
    </source>
</reference>
<sequence>MGFEGGFVVDEVDAYALAINLGTNPKETLVKLQATRFESSQVINLVNAAADLDIDKPDREIIRFQDVNVYASPLGCIIGTQVYPPGFVVQGKAFILDKKVEIDCRIGSEGLKLKGEIEGFTLGPLAIRGGKCADGTQGENAFIDFEITKERQCFELSGSVALWDLEAGVFVKAQIMPDPELEFNFELAWSDLIKFQVDGKLIKPEPADRELEKGGAGANTGALANLEDADFQLHALMEQRILTEISEAMQKWFASAQASVDQGIEEAKRKVDEAKLEFERKCEEAKQEVKRTQAKFDAAMEAAQADLRAEEEKCRREQVENEQYILEEEKRADEHIRQAVAVLDGKKRDFQDDMDGKKRDLAQKRRDGEEAINGKIRDLQGSREKLQRDFGNAIQALESARARVNEEECKWFSPHGMS</sequence>
<evidence type="ECO:0000313" key="4">
    <source>
        <dbReference type="Proteomes" id="UP000280685"/>
    </source>
</evidence>
<evidence type="ECO:0000313" key="3">
    <source>
        <dbReference type="EMBL" id="VBB81973.1"/>
    </source>
</evidence>
<organism evidence="3 4">
    <name type="scientific">Podospora comata</name>
    <dbReference type="NCBI Taxonomy" id="48703"/>
    <lineage>
        <taxon>Eukaryota</taxon>
        <taxon>Fungi</taxon>
        <taxon>Dikarya</taxon>
        <taxon>Ascomycota</taxon>
        <taxon>Pezizomycotina</taxon>
        <taxon>Sordariomycetes</taxon>
        <taxon>Sordariomycetidae</taxon>
        <taxon>Sordariales</taxon>
        <taxon>Podosporaceae</taxon>
        <taxon>Podospora</taxon>
    </lineage>
</organism>
<keyword evidence="1" id="KW-0175">Coiled coil</keyword>